<sequence length="129" mass="14483">MAFGEVRPIGRRHRPALRLLVGEGTRLSGGIHSRLWVERRLMMVPLLPVGEPLPGEMDDFSTVSHEEHLWESTISQCSAVQCSPTILTKVERPAAQDRALAAQQDRRRGAQSNLTFLPPATAKKHRERK</sequence>
<gene>
    <name evidence="2" type="ORF">EYF80_000102</name>
</gene>
<dbReference type="EMBL" id="SRLO01000001">
    <property type="protein sequence ID" value="TNN89499.1"/>
    <property type="molecule type" value="Genomic_DNA"/>
</dbReference>
<dbReference type="AlphaFoldDB" id="A0A4Z2JGS3"/>
<reference evidence="2 3" key="1">
    <citation type="submission" date="2019-03" db="EMBL/GenBank/DDBJ databases">
        <title>First draft genome of Liparis tanakae, snailfish: a comprehensive survey of snailfish specific genes.</title>
        <authorList>
            <person name="Kim W."/>
            <person name="Song I."/>
            <person name="Jeong J.-H."/>
            <person name="Kim D."/>
            <person name="Kim S."/>
            <person name="Ryu S."/>
            <person name="Song J.Y."/>
            <person name="Lee S.K."/>
        </authorList>
    </citation>
    <scope>NUCLEOTIDE SEQUENCE [LARGE SCALE GENOMIC DNA]</scope>
    <source>
        <tissue evidence="2">Muscle</tissue>
    </source>
</reference>
<accession>A0A4Z2JGS3</accession>
<organism evidence="2 3">
    <name type="scientific">Liparis tanakae</name>
    <name type="common">Tanaka's snailfish</name>
    <dbReference type="NCBI Taxonomy" id="230148"/>
    <lineage>
        <taxon>Eukaryota</taxon>
        <taxon>Metazoa</taxon>
        <taxon>Chordata</taxon>
        <taxon>Craniata</taxon>
        <taxon>Vertebrata</taxon>
        <taxon>Euteleostomi</taxon>
        <taxon>Actinopterygii</taxon>
        <taxon>Neopterygii</taxon>
        <taxon>Teleostei</taxon>
        <taxon>Neoteleostei</taxon>
        <taxon>Acanthomorphata</taxon>
        <taxon>Eupercaria</taxon>
        <taxon>Perciformes</taxon>
        <taxon>Cottioidei</taxon>
        <taxon>Cottales</taxon>
        <taxon>Liparidae</taxon>
        <taxon>Liparis</taxon>
    </lineage>
</organism>
<feature type="region of interest" description="Disordered" evidence="1">
    <location>
        <begin position="91"/>
        <end position="129"/>
    </location>
</feature>
<dbReference type="Proteomes" id="UP000314294">
    <property type="component" value="Unassembled WGS sequence"/>
</dbReference>
<keyword evidence="3" id="KW-1185">Reference proteome</keyword>
<protein>
    <submittedName>
        <fullName evidence="2">Uncharacterized protein</fullName>
    </submittedName>
</protein>
<name>A0A4Z2JGS3_9TELE</name>
<evidence type="ECO:0000256" key="1">
    <source>
        <dbReference type="SAM" id="MobiDB-lite"/>
    </source>
</evidence>
<comment type="caution">
    <text evidence="2">The sequence shown here is derived from an EMBL/GenBank/DDBJ whole genome shotgun (WGS) entry which is preliminary data.</text>
</comment>
<evidence type="ECO:0000313" key="2">
    <source>
        <dbReference type="EMBL" id="TNN89499.1"/>
    </source>
</evidence>
<proteinExistence type="predicted"/>
<evidence type="ECO:0000313" key="3">
    <source>
        <dbReference type="Proteomes" id="UP000314294"/>
    </source>
</evidence>